<organism evidence="4">
    <name type="scientific">Enterobacteriaceae bacterium UMI-11</name>
    <dbReference type="NCBI Taxonomy" id="1930625"/>
    <lineage>
        <taxon>Bacteria</taxon>
        <taxon>Pseudomonadati</taxon>
        <taxon>Pseudomonadota</taxon>
        <taxon>Gammaproteobacteria</taxon>
        <taxon>Enterobacterales</taxon>
        <taxon>Enterobacteriaceae</taxon>
    </lineage>
</organism>
<dbReference type="CDD" id="cd01949">
    <property type="entry name" value="GGDEF"/>
    <property type="match status" value="1"/>
</dbReference>
<feature type="domain" description="PAS" evidence="1">
    <location>
        <begin position="28"/>
        <end position="57"/>
    </location>
</feature>
<protein>
    <submittedName>
        <fullName evidence="4">Diguanylcyclase</fullName>
    </submittedName>
</protein>
<dbReference type="AlphaFoldDB" id="A0A1Z4F664"/>
<dbReference type="PANTHER" id="PTHR44757">
    <property type="entry name" value="DIGUANYLATE CYCLASE DGCP"/>
    <property type="match status" value="1"/>
</dbReference>
<dbReference type="InterPro" id="IPR052155">
    <property type="entry name" value="Biofilm_reg_signaling"/>
</dbReference>
<evidence type="ECO:0000259" key="1">
    <source>
        <dbReference type="PROSITE" id="PS50112"/>
    </source>
</evidence>
<dbReference type="PROSITE" id="PS50113">
    <property type="entry name" value="PAC"/>
    <property type="match status" value="1"/>
</dbReference>
<dbReference type="InterPro" id="IPR043128">
    <property type="entry name" value="Rev_trsase/Diguanyl_cyclase"/>
</dbReference>
<dbReference type="InterPro" id="IPR000700">
    <property type="entry name" value="PAS-assoc_C"/>
</dbReference>
<dbReference type="InterPro" id="IPR035965">
    <property type="entry name" value="PAS-like_dom_sf"/>
</dbReference>
<accession>A0A1Z4F664</accession>
<dbReference type="InterPro" id="IPR000014">
    <property type="entry name" value="PAS"/>
</dbReference>
<sequence length="321" mass="35766">MLNEIIVAGRKLELEDVHFMEDNAFVSLVFDTAGRIIFANSYFCQLSGFGSDEITGKVLFRATDEVLCSSVLAAINIILLTGETWHGEIYQPKKNGEQLWLDARLTPRKDEHGEVFAFVMLGFDITRHMTIREKLHYRAHNDALTRTLNRQGYFIRSRKKIRAARAHGAHTFVAILDLDNFKNINDDLGHAAGDEVLRCFISRVKNCISQDTLLGRLGGDEFALTFIEGIDEPDGRQLLQHIVEETRQPMTITSQPRPVGLSVSIGVARYPEHGPNFSSVLKAADTALYKVKAQGGDDFINYQVIAVTEPGGIISTTSADI</sequence>
<gene>
    <name evidence="4" type="primary">dgc</name>
</gene>
<dbReference type="EMBL" id="LC203529">
    <property type="protein sequence ID" value="BAY00719.1"/>
    <property type="molecule type" value="Genomic_DNA"/>
</dbReference>
<reference evidence="4" key="1">
    <citation type="submission" date="2016-12" db="EMBL/GenBank/DDBJ databases">
        <title>Molecular cloning of cellulose synthesis-related gene clusters from a bacterium isolated from seaweed.</title>
        <authorList>
            <person name="Tajima K."/>
            <person name="Tahara K."/>
            <person name="Sunagawa N."/>
            <person name="Uto T."/>
            <person name="Kose R."/>
            <person name="Isono T."/>
            <person name="Yui T."/>
            <person name="Kobayashi T."/>
            <person name="Satoh T."/>
        </authorList>
    </citation>
    <scope>NUCLEOTIDE SEQUENCE</scope>
    <source>
        <strain evidence="4">UMI-11</strain>
    </source>
</reference>
<dbReference type="NCBIfam" id="TIGR00229">
    <property type="entry name" value="sensory_box"/>
    <property type="match status" value="1"/>
</dbReference>
<feature type="domain" description="GGDEF" evidence="3">
    <location>
        <begin position="169"/>
        <end position="304"/>
    </location>
</feature>
<evidence type="ECO:0000313" key="4">
    <source>
        <dbReference type="EMBL" id="BAY00719.1"/>
    </source>
</evidence>
<dbReference type="SUPFAM" id="SSF55073">
    <property type="entry name" value="Nucleotide cyclase"/>
    <property type="match status" value="1"/>
</dbReference>
<dbReference type="Pfam" id="PF00990">
    <property type="entry name" value="GGDEF"/>
    <property type="match status" value="1"/>
</dbReference>
<dbReference type="SMART" id="SM00267">
    <property type="entry name" value="GGDEF"/>
    <property type="match status" value="1"/>
</dbReference>
<name>A0A1Z4F664_9ENTR</name>
<dbReference type="PROSITE" id="PS50112">
    <property type="entry name" value="PAS"/>
    <property type="match status" value="1"/>
</dbReference>
<dbReference type="PROSITE" id="PS50887">
    <property type="entry name" value="GGDEF"/>
    <property type="match status" value="1"/>
</dbReference>
<dbReference type="Gene3D" id="3.30.70.270">
    <property type="match status" value="1"/>
</dbReference>
<evidence type="ECO:0000259" key="2">
    <source>
        <dbReference type="PROSITE" id="PS50113"/>
    </source>
</evidence>
<feature type="domain" description="PAC" evidence="2">
    <location>
        <begin position="83"/>
        <end position="137"/>
    </location>
</feature>
<dbReference type="SUPFAM" id="SSF55785">
    <property type="entry name" value="PYP-like sensor domain (PAS domain)"/>
    <property type="match status" value="1"/>
</dbReference>
<dbReference type="CDD" id="cd00130">
    <property type="entry name" value="PAS"/>
    <property type="match status" value="1"/>
</dbReference>
<dbReference type="Gene3D" id="3.30.450.20">
    <property type="entry name" value="PAS domain"/>
    <property type="match status" value="1"/>
</dbReference>
<proteinExistence type="predicted"/>
<dbReference type="PANTHER" id="PTHR44757:SF2">
    <property type="entry name" value="BIOFILM ARCHITECTURE MAINTENANCE PROTEIN MBAA"/>
    <property type="match status" value="1"/>
</dbReference>
<evidence type="ECO:0000259" key="3">
    <source>
        <dbReference type="PROSITE" id="PS50887"/>
    </source>
</evidence>
<dbReference type="InterPro" id="IPR000160">
    <property type="entry name" value="GGDEF_dom"/>
</dbReference>
<dbReference type="NCBIfam" id="TIGR00254">
    <property type="entry name" value="GGDEF"/>
    <property type="match status" value="1"/>
</dbReference>
<dbReference type="Pfam" id="PF13426">
    <property type="entry name" value="PAS_9"/>
    <property type="match status" value="1"/>
</dbReference>
<dbReference type="InterPro" id="IPR029787">
    <property type="entry name" value="Nucleotide_cyclase"/>
</dbReference>